<dbReference type="EMBL" id="CASHSV030000823">
    <property type="protein sequence ID" value="CAJ2677214.1"/>
    <property type="molecule type" value="Genomic_DNA"/>
</dbReference>
<evidence type="ECO:0000313" key="1">
    <source>
        <dbReference type="EMBL" id="CAJ2677214.1"/>
    </source>
</evidence>
<organism evidence="1 2">
    <name type="scientific">Trifolium pratense</name>
    <name type="common">Red clover</name>
    <dbReference type="NCBI Taxonomy" id="57577"/>
    <lineage>
        <taxon>Eukaryota</taxon>
        <taxon>Viridiplantae</taxon>
        <taxon>Streptophyta</taxon>
        <taxon>Embryophyta</taxon>
        <taxon>Tracheophyta</taxon>
        <taxon>Spermatophyta</taxon>
        <taxon>Magnoliopsida</taxon>
        <taxon>eudicotyledons</taxon>
        <taxon>Gunneridae</taxon>
        <taxon>Pentapetalae</taxon>
        <taxon>rosids</taxon>
        <taxon>fabids</taxon>
        <taxon>Fabales</taxon>
        <taxon>Fabaceae</taxon>
        <taxon>Papilionoideae</taxon>
        <taxon>50 kb inversion clade</taxon>
        <taxon>NPAAA clade</taxon>
        <taxon>Hologalegina</taxon>
        <taxon>IRL clade</taxon>
        <taxon>Trifolieae</taxon>
        <taxon>Trifolium</taxon>
    </lineage>
</organism>
<accession>A0ACB0M9Z8</accession>
<evidence type="ECO:0000313" key="2">
    <source>
        <dbReference type="Proteomes" id="UP001177021"/>
    </source>
</evidence>
<comment type="caution">
    <text evidence="1">The sequence shown here is derived from an EMBL/GenBank/DDBJ whole genome shotgun (WGS) entry which is preliminary data.</text>
</comment>
<reference evidence="1" key="1">
    <citation type="submission" date="2023-10" db="EMBL/GenBank/DDBJ databases">
        <authorList>
            <person name="Rodriguez Cubillos JULIANA M."/>
            <person name="De Vega J."/>
        </authorList>
    </citation>
    <scope>NUCLEOTIDE SEQUENCE</scope>
</reference>
<dbReference type="Proteomes" id="UP001177021">
    <property type="component" value="Unassembled WGS sequence"/>
</dbReference>
<gene>
    <name evidence="1" type="ORF">MILVUS5_LOCUS39772</name>
</gene>
<name>A0ACB0M9Z8_TRIPR</name>
<keyword evidence="2" id="KW-1185">Reference proteome</keyword>
<sequence length="293" mass="33577">MEKYEEVKDIGDGNYSVVKLIRHIDTKSLFAVKYIPRGHTVFLTPTHIAIVMEYAASGDLFDYVCSQGTLSEDKARYVFQQLISGVSYCHDMEICHRDLKLENTLLDGKRIKICDFGFSKSYLLHSTPNSRIGTPSYIAPEIFSGKEYNGKLADIWSCGVMLYIMLVGELPFGDQKDLQNLKKTMNKIMLVQYKIPDTVHISQHCRNLISRIFVANPMKRISMREIKSHPWFLENLPKESIKEAQDVNYTKENPIYSLQSIEEIMNIIEEAKILATTSSSDQLEDLTEALKKM</sequence>
<protein>
    <submittedName>
        <fullName evidence="1">Uncharacterized protein</fullName>
    </submittedName>
</protein>
<proteinExistence type="predicted"/>